<proteinExistence type="predicted"/>
<dbReference type="SUPFAM" id="SSF47473">
    <property type="entry name" value="EF-hand"/>
    <property type="match status" value="1"/>
</dbReference>
<dbReference type="InterPro" id="IPR002048">
    <property type="entry name" value="EF_hand_dom"/>
</dbReference>
<protein>
    <recommendedName>
        <fullName evidence="2">EF-hand domain-containing protein</fullName>
    </recommendedName>
</protein>
<dbReference type="EMBL" id="RRCF01000004">
    <property type="protein sequence ID" value="RRJ19426.1"/>
    <property type="molecule type" value="Genomic_DNA"/>
</dbReference>
<evidence type="ECO:0000256" key="1">
    <source>
        <dbReference type="SAM" id="MobiDB-lite"/>
    </source>
</evidence>
<evidence type="ECO:0000313" key="3">
    <source>
        <dbReference type="EMBL" id="RRJ19426.1"/>
    </source>
</evidence>
<sequence length="220" mass="23562">MNIQFSTPSAYSTGYATRPQLSKEQLTEAAGHLFGKLDSENKGYLEQSDFSSLLTGLQNDDASTKSQELFSALDSDGDGQLTSTEFSDNFSNLLYSAQGTIGKRPAPPEDSGLSKDELTAMLQGVEQEEQKSTAGLQSLLDNFDSADSDGDGKVTMQEARSFRESQRTDSSSLTGQVSTSSDSNESISKLLSRTMQQLMETYGGMAKVTSQSGSAVHITA</sequence>
<reference evidence="3 4" key="1">
    <citation type="submission" date="2018-11" db="EMBL/GenBank/DDBJ databases">
        <title>Draft genome analysis of Rheinheimera mesophila isolated from an industrial waste site.</title>
        <authorList>
            <person name="Yu Q."/>
            <person name="Qi Y."/>
            <person name="Zhang H."/>
            <person name="Lu Y."/>
            <person name="Pu J."/>
        </authorList>
    </citation>
    <scope>NUCLEOTIDE SEQUENCE [LARGE SCALE GENOMIC DNA]</scope>
    <source>
        <strain evidence="3 4">IITR13</strain>
    </source>
</reference>
<dbReference type="Proteomes" id="UP000276260">
    <property type="component" value="Unassembled WGS sequence"/>
</dbReference>
<feature type="compositionally biased region" description="Low complexity" evidence="1">
    <location>
        <begin position="169"/>
        <end position="183"/>
    </location>
</feature>
<dbReference type="Pfam" id="PF13202">
    <property type="entry name" value="EF-hand_5"/>
    <property type="match status" value="1"/>
</dbReference>
<evidence type="ECO:0000313" key="4">
    <source>
        <dbReference type="Proteomes" id="UP000276260"/>
    </source>
</evidence>
<dbReference type="PROSITE" id="PS50222">
    <property type="entry name" value="EF_HAND_2"/>
    <property type="match status" value="1"/>
</dbReference>
<name>A0A3P3QE00_9GAMM</name>
<evidence type="ECO:0000259" key="2">
    <source>
        <dbReference type="PROSITE" id="PS50222"/>
    </source>
</evidence>
<dbReference type="RefSeq" id="WP_046519489.1">
    <property type="nucleotide sequence ID" value="NZ_LAVS01000012.1"/>
</dbReference>
<keyword evidence="4" id="KW-1185">Reference proteome</keyword>
<comment type="caution">
    <text evidence="3">The sequence shown here is derived from an EMBL/GenBank/DDBJ whole genome shotgun (WGS) entry which is preliminary data.</text>
</comment>
<dbReference type="Gene3D" id="1.10.238.10">
    <property type="entry name" value="EF-hand"/>
    <property type="match status" value="2"/>
</dbReference>
<dbReference type="OrthoDB" id="5569117at2"/>
<dbReference type="InterPro" id="IPR011992">
    <property type="entry name" value="EF-hand-dom_pair"/>
</dbReference>
<dbReference type="GO" id="GO:0005509">
    <property type="term" value="F:calcium ion binding"/>
    <property type="evidence" value="ECO:0007669"/>
    <property type="project" value="InterPro"/>
</dbReference>
<dbReference type="AlphaFoldDB" id="A0A3P3QE00"/>
<feature type="region of interest" description="Disordered" evidence="1">
    <location>
        <begin position="141"/>
        <end position="187"/>
    </location>
</feature>
<feature type="domain" description="EF-hand" evidence="2">
    <location>
        <begin position="61"/>
        <end position="96"/>
    </location>
</feature>
<dbReference type="Pfam" id="PF13499">
    <property type="entry name" value="EF-hand_7"/>
    <property type="match status" value="1"/>
</dbReference>
<gene>
    <name evidence="3" type="ORF">EIK76_13260</name>
</gene>
<dbReference type="SMART" id="SM00054">
    <property type="entry name" value="EFh"/>
    <property type="match status" value="3"/>
</dbReference>
<dbReference type="InterPro" id="IPR018247">
    <property type="entry name" value="EF_Hand_1_Ca_BS"/>
</dbReference>
<organism evidence="3 4">
    <name type="scientific">Rheinheimera mesophila</name>
    <dbReference type="NCBI Taxonomy" id="1547515"/>
    <lineage>
        <taxon>Bacteria</taxon>
        <taxon>Pseudomonadati</taxon>
        <taxon>Pseudomonadota</taxon>
        <taxon>Gammaproteobacteria</taxon>
        <taxon>Chromatiales</taxon>
        <taxon>Chromatiaceae</taxon>
        <taxon>Rheinheimera</taxon>
    </lineage>
</organism>
<dbReference type="PROSITE" id="PS00018">
    <property type="entry name" value="EF_HAND_1"/>
    <property type="match status" value="1"/>
</dbReference>
<accession>A0A3P3QE00</accession>